<dbReference type="PANTHER" id="PTHR11461:SF340">
    <property type="entry name" value="SERPIN DOMAIN-CONTAINING PROTEIN"/>
    <property type="match status" value="1"/>
</dbReference>
<dbReference type="PANTHER" id="PTHR11461">
    <property type="entry name" value="SERINE PROTEASE INHIBITOR, SERPIN"/>
    <property type="match status" value="1"/>
</dbReference>
<accession>A0AA88E8P0</accession>
<dbReference type="InterPro" id="IPR023796">
    <property type="entry name" value="Serpin_dom"/>
</dbReference>
<comment type="caution">
    <text evidence="5">The sequence shown here is derived from an EMBL/GenBank/DDBJ whole genome shotgun (WGS) entry which is preliminary data.</text>
</comment>
<dbReference type="InterPro" id="IPR042178">
    <property type="entry name" value="Serpin_sf_1"/>
</dbReference>
<dbReference type="SMART" id="SM00093">
    <property type="entry name" value="SERPIN"/>
    <property type="match status" value="1"/>
</dbReference>
<evidence type="ECO:0000256" key="1">
    <source>
        <dbReference type="ARBA" id="ARBA00009500"/>
    </source>
</evidence>
<evidence type="ECO:0000259" key="4">
    <source>
        <dbReference type="SMART" id="SM00093"/>
    </source>
</evidence>
<protein>
    <recommendedName>
        <fullName evidence="4">Serpin domain-containing protein</fullName>
    </recommendedName>
</protein>
<organism evidence="5 6">
    <name type="scientific">Ficus carica</name>
    <name type="common">Common fig</name>
    <dbReference type="NCBI Taxonomy" id="3494"/>
    <lineage>
        <taxon>Eukaryota</taxon>
        <taxon>Viridiplantae</taxon>
        <taxon>Streptophyta</taxon>
        <taxon>Embryophyta</taxon>
        <taxon>Tracheophyta</taxon>
        <taxon>Spermatophyta</taxon>
        <taxon>Magnoliopsida</taxon>
        <taxon>eudicotyledons</taxon>
        <taxon>Gunneridae</taxon>
        <taxon>Pentapetalae</taxon>
        <taxon>rosids</taxon>
        <taxon>fabids</taxon>
        <taxon>Rosales</taxon>
        <taxon>Moraceae</taxon>
        <taxon>Ficeae</taxon>
        <taxon>Ficus</taxon>
    </lineage>
</organism>
<name>A0AA88E8P0_FICCA</name>
<dbReference type="Gene3D" id="3.30.497.10">
    <property type="entry name" value="Antithrombin, subunit I, domain 2"/>
    <property type="match status" value="1"/>
</dbReference>
<dbReference type="EMBL" id="BTGU01000921">
    <property type="protein sequence ID" value="GMN69735.1"/>
    <property type="molecule type" value="Genomic_DNA"/>
</dbReference>
<evidence type="ECO:0000256" key="3">
    <source>
        <dbReference type="SAM" id="MobiDB-lite"/>
    </source>
</evidence>
<gene>
    <name evidence="5" type="ORF">TIFTF001_038783</name>
</gene>
<keyword evidence="6" id="KW-1185">Reference proteome</keyword>
<dbReference type="GO" id="GO:0004867">
    <property type="term" value="F:serine-type endopeptidase inhibitor activity"/>
    <property type="evidence" value="ECO:0007669"/>
    <property type="project" value="InterPro"/>
</dbReference>
<dbReference type="GO" id="GO:0005615">
    <property type="term" value="C:extracellular space"/>
    <property type="evidence" value="ECO:0007669"/>
    <property type="project" value="InterPro"/>
</dbReference>
<dbReference type="InterPro" id="IPR036186">
    <property type="entry name" value="Serpin_sf"/>
</dbReference>
<dbReference type="Gene3D" id="2.30.39.10">
    <property type="entry name" value="Alpha-1-antitrypsin, domain 1"/>
    <property type="match status" value="1"/>
</dbReference>
<feature type="domain" description="Serpin" evidence="4">
    <location>
        <begin position="6"/>
        <end position="406"/>
    </location>
</feature>
<reference evidence="5" key="1">
    <citation type="submission" date="2023-07" db="EMBL/GenBank/DDBJ databases">
        <title>draft genome sequence of fig (Ficus carica).</title>
        <authorList>
            <person name="Takahashi T."/>
            <person name="Nishimura K."/>
        </authorList>
    </citation>
    <scope>NUCLEOTIDE SEQUENCE</scope>
</reference>
<dbReference type="Proteomes" id="UP001187192">
    <property type="component" value="Unassembled WGS sequence"/>
</dbReference>
<dbReference type="CDD" id="cd02043">
    <property type="entry name" value="serpinP_plants"/>
    <property type="match status" value="1"/>
</dbReference>
<comment type="similarity">
    <text evidence="1 2">Belongs to the serpin family.</text>
</comment>
<evidence type="ECO:0000256" key="2">
    <source>
        <dbReference type="RuleBase" id="RU000411"/>
    </source>
</evidence>
<dbReference type="Pfam" id="PF00079">
    <property type="entry name" value="Serpin"/>
    <property type="match status" value="1"/>
</dbReference>
<evidence type="ECO:0000313" key="6">
    <source>
        <dbReference type="Proteomes" id="UP001187192"/>
    </source>
</evidence>
<dbReference type="AlphaFoldDB" id="A0AA88E8P0"/>
<proteinExistence type="inferred from homology"/>
<dbReference type="InterPro" id="IPR042185">
    <property type="entry name" value="Serpin_sf_2"/>
</dbReference>
<sequence>MSLASQVMLDELMKKEGGSPENVVLSPVSITMALNLLASGSAGKTSDQLLEILGSKDAEDLNSKSSTMMSLFAPSSDGSESSDCDSGISPMSSMSSKPQQKGPVFNFVNALWVDHRFPLVPSFKEFANTIYKAHVENVDLDREAEKVKRQVNSWAEKATKGLIKEIVPRETELEPPLCLANALYFKGEWESQFHGSSTIHEDFHLLNGETAIVPFMTKYDELFSYGEFEDFKLLRLPYQRGPDMNKQFSMYIFLPNARYGLENLIKKFESDPKMLQSKMLNLNSEELSQVWIPKMKFSHGFKAIELMKAKGLTLPFDRNEADFSRMVRTPDGVTVYVNIILHKAFVEVNEEGTEAAAVTFVGTALGCSGPGMTRPKPSFVAEHPFMFMIVEDFSKLVLFTGAVVNPLLE</sequence>
<dbReference type="SUPFAM" id="SSF56574">
    <property type="entry name" value="Serpins"/>
    <property type="match status" value="1"/>
</dbReference>
<dbReference type="InterPro" id="IPR000215">
    <property type="entry name" value="Serpin_fam"/>
</dbReference>
<evidence type="ECO:0000313" key="5">
    <source>
        <dbReference type="EMBL" id="GMN69735.1"/>
    </source>
</evidence>
<feature type="compositionally biased region" description="Low complexity" evidence="3">
    <location>
        <begin position="75"/>
        <end position="100"/>
    </location>
</feature>
<feature type="region of interest" description="Disordered" evidence="3">
    <location>
        <begin position="69"/>
        <end position="100"/>
    </location>
</feature>